<dbReference type="RefSeq" id="WP_024071615.1">
    <property type="nucleotide sequence ID" value="NC_023062.1"/>
</dbReference>
<protein>
    <submittedName>
        <fullName evidence="1">Uncharacterized protein</fullName>
    </submittedName>
</protein>
<dbReference type="EMBL" id="CP006935">
    <property type="protein sequence ID" value="AHC40586.1"/>
    <property type="molecule type" value="Genomic_DNA"/>
</dbReference>
<dbReference type="Proteomes" id="UP000018745">
    <property type="component" value="Chromosome"/>
</dbReference>
<organism evidence="1 2">
    <name type="scientific">Mycoplasma ovis str. Michigan</name>
    <dbReference type="NCBI Taxonomy" id="1415773"/>
    <lineage>
        <taxon>Bacteria</taxon>
        <taxon>Bacillati</taxon>
        <taxon>Mycoplasmatota</taxon>
        <taxon>Mollicutes</taxon>
        <taxon>Mycoplasmataceae</taxon>
        <taxon>Mycoplasma</taxon>
    </lineage>
</organism>
<reference evidence="1 2" key="1">
    <citation type="journal article" date="2014" name="Genome Announc.">
        <title>Complete Genome Sequence of Mycoplasma ovis Strain Michigan, a Hemoplasma of Sheep with Two Distinct 16S rRNA Genes.</title>
        <authorList>
            <person name="Deshuillers P.L."/>
            <person name="Santos A.P."/>
            <person name="do Nascimento N.C."/>
            <person name="Hampel J.A."/>
            <person name="Bergin I.L."/>
            <person name="Dyson M.C."/>
            <person name="Messick J.B."/>
        </authorList>
    </citation>
    <scope>NUCLEOTIDE SEQUENCE [LARGE SCALE GENOMIC DNA]</scope>
    <source>
        <strain evidence="1 2">Michigan</strain>
    </source>
</reference>
<evidence type="ECO:0000313" key="1">
    <source>
        <dbReference type="EMBL" id="AHC40586.1"/>
    </source>
</evidence>
<evidence type="ECO:0000313" key="2">
    <source>
        <dbReference type="Proteomes" id="UP000018745"/>
    </source>
</evidence>
<name>A0ABM5P2M7_9MOLU</name>
<accession>A0ABM5P2M7</accession>
<gene>
    <name evidence="1" type="ORF">OVS_04295</name>
</gene>
<keyword evidence="2" id="KW-1185">Reference proteome</keyword>
<proteinExistence type="predicted"/>
<sequence>MFSSKAFLSLVGGLIGSTAVVPSLFNVNIFSNNSTDKGESVRLEARNCEDKFGQENNSNKLEELLSCLFKAKNKPENFNLRFKWFDKHLNQTFLEIENQRFPENDCYLLKLQVEGNVTVTVVGLEDKWFTLNPTCSLVSTDAILKTQESCSFEDLIVK</sequence>